<keyword evidence="2" id="KW-1185">Reference proteome</keyword>
<comment type="caution">
    <text evidence="1">The sequence shown here is derived from an EMBL/GenBank/DDBJ whole genome shotgun (WGS) entry which is preliminary data.</text>
</comment>
<proteinExistence type="predicted"/>
<evidence type="ECO:0000313" key="2">
    <source>
        <dbReference type="Proteomes" id="UP000599688"/>
    </source>
</evidence>
<protein>
    <submittedName>
        <fullName evidence="1">Uncharacterized protein</fullName>
    </submittedName>
</protein>
<reference evidence="1 2" key="1">
    <citation type="journal article" date="2014" name="Int. J. Syst. Evol. Microbiol.">
        <title>Complete genome sequence of Corynebacterium casei LMG S-19264T (=DSM 44701T), isolated from a smear-ripened cheese.</title>
        <authorList>
            <consortium name="US DOE Joint Genome Institute (JGI-PGF)"/>
            <person name="Walter F."/>
            <person name="Albersmeier A."/>
            <person name="Kalinowski J."/>
            <person name="Ruckert C."/>
        </authorList>
    </citation>
    <scope>NUCLEOTIDE SEQUENCE [LARGE SCALE GENOMIC DNA]</scope>
    <source>
        <strain evidence="1 2">CGMCC 1.12925</strain>
    </source>
</reference>
<name>A0A917E4T3_9FLAO</name>
<dbReference type="RefSeq" id="WP_188404948.1">
    <property type="nucleotide sequence ID" value="NZ_BMGL01000002.1"/>
</dbReference>
<sequence length="288" mass="33536">METKNISLTQKISVILFFLLLGFSGFSQKEYQVNGESLLLYVEEEGELSLLTERSTRDYRYFLKKDDQLVELTKENYREKIDEYTASIDLNTRKLDFTRRDLSMIVLKYNYGGEDAMDSKSNVHVRLGLWGGQSNFIMFRSEDDNQIPFAGIEAELYSEEDYPRNSLLLQLRKSFPTDDFELDITEMMIGYRFKIIDTRIFHFYAEAELISFGSYDETFLELDNNDVPTEISESYTALNTPLGIGAGMAIRLFNETFLTLNYSNIYKFGEDTRDDFSVDLRAGVKFRL</sequence>
<dbReference type="Proteomes" id="UP000599688">
    <property type="component" value="Unassembled WGS sequence"/>
</dbReference>
<accession>A0A917E4T3</accession>
<dbReference type="EMBL" id="BMGL01000002">
    <property type="protein sequence ID" value="GGE04417.1"/>
    <property type="molecule type" value="Genomic_DNA"/>
</dbReference>
<gene>
    <name evidence="1" type="ORF">GCM10010831_02470</name>
</gene>
<evidence type="ECO:0000313" key="1">
    <source>
        <dbReference type="EMBL" id="GGE04417.1"/>
    </source>
</evidence>
<organism evidence="1 2">
    <name type="scientific">Psychroflexus salis</name>
    <dbReference type="NCBI Taxonomy" id="1526574"/>
    <lineage>
        <taxon>Bacteria</taxon>
        <taxon>Pseudomonadati</taxon>
        <taxon>Bacteroidota</taxon>
        <taxon>Flavobacteriia</taxon>
        <taxon>Flavobacteriales</taxon>
        <taxon>Flavobacteriaceae</taxon>
        <taxon>Psychroflexus</taxon>
    </lineage>
</organism>
<dbReference type="AlphaFoldDB" id="A0A917E4T3"/>